<gene>
    <name evidence="1" type="ORF">GJ698_02870</name>
</gene>
<dbReference type="AlphaFoldDB" id="A0A844D2Y3"/>
<organism evidence="1 2">
    <name type="scientific">Duganella aquatilis</name>
    <dbReference type="NCBI Taxonomy" id="2666082"/>
    <lineage>
        <taxon>Bacteria</taxon>
        <taxon>Pseudomonadati</taxon>
        <taxon>Pseudomonadota</taxon>
        <taxon>Betaproteobacteria</taxon>
        <taxon>Burkholderiales</taxon>
        <taxon>Oxalobacteraceae</taxon>
        <taxon>Telluria group</taxon>
        <taxon>Duganella</taxon>
    </lineage>
</organism>
<dbReference type="EMBL" id="WKJL01000001">
    <property type="protein sequence ID" value="MRW83032.1"/>
    <property type="molecule type" value="Genomic_DNA"/>
</dbReference>
<sequence length="104" mass="12178">MEVSAWKNGRASNPRVVYGIRVGVENRAAYFPVERDVIVVEMDNEEHTFHLTDGFRRKCPEFRDSKGTAIRDWLARHRTTDWPRGRPPRFELHVLGDGRFRLVA</sequence>
<dbReference type="Proteomes" id="UP000439986">
    <property type="component" value="Unassembled WGS sequence"/>
</dbReference>
<keyword evidence="2" id="KW-1185">Reference proteome</keyword>
<evidence type="ECO:0000313" key="1">
    <source>
        <dbReference type="EMBL" id="MRW83032.1"/>
    </source>
</evidence>
<evidence type="ECO:0000313" key="2">
    <source>
        <dbReference type="Proteomes" id="UP000439986"/>
    </source>
</evidence>
<comment type="caution">
    <text evidence="1">The sequence shown here is derived from an EMBL/GenBank/DDBJ whole genome shotgun (WGS) entry which is preliminary data.</text>
</comment>
<accession>A0A844D2Y3</accession>
<proteinExistence type="predicted"/>
<reference evidence="1 2" key="1">
    <citation type="submission" date="2019-11" db="EMBL/GenBank/DDBJ databases">
        <title>Novel species isolated from a subtropical stream in China.</title>
        <authorList>
            <person name="Lu H."/>
        </authorList>
    </citation>
    <scope>NUCLEOTIDE SEQUENCE [LARGE SCALE GENOMIC DNA]</scope>
    <source>
        <strain evidence="1 2">FT26W</strain>
    </source>
</reference>
<protein>
    <submittedName>
        <fullName evidence="1">Uncharacterized protein</fullName>
    </submittedName>
</protein>
<dbReference type="RefSeq" id="WP_154356056.1">
    <property type="nucleotide sequence ID" value="NZ_WKJL01000001.1"/>
</dbReference>
<name>A0A844D2Y3_9BURK</name>